<dbReference type="GO" id="GO:0005634">
    <property type="term" value="C:nucleus"/>
    <property type="evidence" value="ECO:0007669"/>
    <property type="project" value="UniProtKB-ARBA"/>
</dbReference>
<dbReference type="PANTHER" id="PTHR10855">
    <property type="entry name" value="26S PROTEASOME NON-ATPASE REGULATORY SUBUNIT 12/COP9 SIGNALOSOME COMPLEX SUBUNIT 4"/>
    <property type="match status" value="1"/>
</dbReference>
<dbReference type="InterPro" id="IPR054559">
    <property type="entry name" value="PSMD12-CSN4-like_N"/>
</dbReference>
<dbReference type="InterPro" id="IPR040896">
    <property type="entry name" value="RPN5_C"/>
</dbReference>
<dbReference type="PROSITE" id="PS50250">
    <property type="entry name" value="PCI"/>
    <property type="match status" value="1"/>
</dbReference>
<dbReference type="Pfam" id="PF22241">
    <property type="entry name" value="PSMD12-CSN4_N"/>
    <property type="match status" value="1"/>
</dbReference>
<sequence>MDPHEPMLVDPVPADQPQSSDDLAHLATQHGDGRLVKMDVDYTKQVDEALPKADTLLQSGNLSGALDSLAYLEKQSRLGSDMKSNARILEHMVKMCFEAKNWQLLNDTILVLSKKRSLIKFAIARMVRVCVEMVDKMPTEDERNKLIETLRTVTAGKIYVEVDRARLTQRLVKKLESEGKLNEACDMLLELQVETYGSMQMQEKIAVLLDQMRLSVARKDFVRASIISKKISTRFFDGEKKEDDTVQDLKLKYYDYMVQIGLHEEAYLDVCRYYRAMFETPKIQKDSAKSACMLKHAVLFVLLSTHDNEQWQLLHLIHQERKLEEVEQYKNLLELFIGEEIISWRETIVKNYEVTLRTSDDVKVFAPTTEGDKRYKAFQARVGEHNIRMVSKYYTQISFDRMAELLDYDVNEMETFLCNLIVTGVIPEAKIDRKERIIHMRARKANVEQLDQWGHSVHKLTDILNKVSHLILKEEMVHRHLEGK</sequence>
<dbReference type="WBParaSite" id="L893_g22217.t1">
    <property type="protein sequence ID" value="L893_g22217.t1"/>
    <property type="gene ID" value="L893_g22217"/>
</dbReference>
<dbReference type="FunFam" id="1.10.10.10:FF:000070">
    <property type="entry name" value="26S proteasome non-ATPase regulatory subunit 12"/>
    <property type="match status" value="1"/>
</dbReference>
<evidence type="ECO:0000259" key="4">
    <source>
        <dbReference type="PROSITE" id="PS50250"/>
    </source>
</evidence>
<dbReference type="InterPro" id="IPR036388">
    <property type="entry name" value="WH-like_DNA-bd_sf"/>
</dbReference>
<feature type="domain" description="PCI" evidence="4">
    <location>
        <begin position="269"/>
        <end position="445"/>
    </location>
</feature>
<dbReference type="InterPro" id="IPR000717">
    <property type="entry name" value="PCI_dom"/>
</dbReference>
<keyword evidence="2" id="KW-0647">Proteasome</keyword>
<dbReference type="PANTHER" id="PTHR10855:SF1">
    <property type="entry name" value="26S PROTEASOME NON-ATPASE REGULATORY SUBUNIT 12"/>
    <property type="match status" value="1"/>
</dbReference>
<dbReference type="InterPro" id="IPR036390">
    <property type="entry name" value="WH_DNA-bd_sf"/>
</dbReference>
<feature type="region of interest" description="Disordered" evidence="3">
    <location>
        <begin position="1"/>
        <end position="20"/>
    </location>
</feature>
<evidence type="ECO:0000256" key="1">
    <source>
        <dbReference type="ARBA" id="ARBA00006397"/>
    </source>
</evidence>
<evidence type="ECO:0000313" key="6">
    <source>
        <dbReference type="WBParaSite" id="L893_g22217.t1"/>
    </source>
</evidence>
<evidence type="ECO:0000256" key="2">
    <source>
        <dbReference type="ARBA" id="ARBA00022942"/>
    </source>
</evidence>
<reference evidence="6" key="1">
    <citation type="submission" date="2016-11" db="UniProtKB">
        <authorList>
            <consortium name="WormBaseParasite"/>
        </authorList>
    </citation>
    <scope>IDENTIFICATION</scope>
</reference>
<name>A0A1I7Z2V4_9BILA</name>
<comment type="similarity">
    <text evidence="1">Belongs to the proteasome subunit p55 family.</text>
</comment>
<keyword evidence="5" id="KW-1185">Reference proteome</keyword>
<dbReference type="Gene3D" id="1.10.10.10">
    <property type="entry name" value="Winged helix-like DNA-binding domain superfamily/Winged helix DNA-binding domain"/>
    <property type="match status" value="1"/>
</dbReference>
<dbReference type="SUPFAM" id="SSF46785">
    <property type="entry name" value="Winged helix' DNA-binding domain"/>
    <property type="match status" value="1"/>
</dbReference>
<organism evidence="5 6">
    <name type="scientific">Steinernema glaseri</name>
    <dbReference type="NCBI Taxonomy" id="37863"/>
    <lineage>
        <taxon>Eukaryota</taxon>
        <taxon>Metazoa</taxon>
        <taxon>Ecdysozoa</taxon>
        <taxon>Nematoda</taxon>
        <taxon>Chromadorea</taxon>
        <taxon>Rhabditida</taxon>
        <taxon>Tylenchina</taxon>
        <taxon>Panagrolaimomorpha</taxon>
        <taxon>Strongyloidoidea</taxon>
        <taxon>Steinernematidae</taxon>
        <taxon>Steinernema</taxon>
    </lineage>
</organism>
<dbReference type="SMART" id="SM00088">
    <property type="entry name" value="PINT"/>
    <property type="match status" value="1"/>
</dbReference>
<dbReference type="InterPro" id="IPR040134">
    <property type="entry name" value="PSMD12/CSN4"/>
</dbReference>
<dbReference type="Proteomes" id="UP000095287">
    <property type="component" value="Unplaced"/>
</dbReference>
<dbReference type="GO" id="GO:0008541">
    <property type="term" value="C:proteasome regulatory particle, lid subcomplex"/>
    <property type="evidence" value="ECO:0007669"/>
    <property type="project" value="TreeGrafter"/>
</dbReference>
<dbReference type="AlphaFoldDB" id="A0A1I7Z2V4"/>
<dbReference type="Pfam" id="PF18098">
    <property type="entry name" value="RPN5_C"/>
    <property type="match status" value="1"/>
</dbReference>
<protein>
    <submittedName>
        <fullName evidence="6">PCI domain-containing protein</fullName>
    </submittedName>
</protein>
<accession>A0A1I7Z2V4</accession>
<evidence type="ECO:0000313" key="5">
    <source>
        <dbReference type="Proteomes" id="UP000095287"/>
    </source>
</evidence>
<proteinExistence type="inferred from homology"/>
<dbReference type="Pfam" id="PF01399">
    <property type="entry name" value="PCI"/>
    <property type="match status" value="1"/>
</dbReference>
<dbReference type="GO" id="GO:0005737">
    <property type="term" value="C:cytoplasm"/>
    <property type="evidence" value="ECO:0007669"/>
    <property type="project" value="TreeGrafter"/>
</dbReference>
<evidence type="ECO:0000256" key="3">
    <source>
        <dbReference type="SAM" id="MobiDB-lite"/>
    </source>
</evidence>